<dbReference type="Gene3D" id="3.10.310.10">
    <property type="entry name" value="Diaminopimelate Epimerase, Chain A, domain 1"/>
    <property type="match status" value="2"/>
</dbReference>
<evidence type="ECO:0000313" key="1">
    <source>
        <dbReference type="EMBL" id="EJW99053.1"/>
    </source>
</evidence>
<keyword evidence="1" id="KW-0413">Isomerase</keyword>
<name>J9FX13_9ZZZZ</name>
<comment type="caution">
    <text evidence="1">The sequence shown here is derived from an EMBL/GenBank/DDBJ whole genome shotgun (WGS) entry which is preliminary data.</text>
</comment>
<dbReference type="InterPro" id="IPR058944">
    <property type="entry name" value="CntK-like"/>
</dbReference>
<accession>J9FX13</accession>
<organism evidence="1">
    <name type="scientific">gut metagenome</name>
    <dbReference type="NCBI Taxonomy" id="749906"/>
    <lineage>
        <taxon>unclassified sequences</taxon>
        <taxon>metagenomes</taxon>
        <taxon>organismal metagenomes</taxon>
    </lineage>
</organism>
<proteinExistence type="predicted"/>
<dbReference type="GO" id="GO:0008837">
    <property type="term" value="F:diaminopimelate epimerase activity"/>
    <property type="evidence" value="ECO:0007669"/>
    <property type="project" value="UniProtKB-EC"/>
</dbReference>
<gene>
    <name evidence="1" type="ORF">EVA_12841</name>
</gene>
<dbReference type="SUPFAM" id="SSF54506">
    <property type="entry name" value="Diaminopimelate epimerase-like"/>
    <property type="match status" value="1"/>
</dbReference>
<dbReference type="EC" id="5.1.1.7" evidence="1"/>
<dbReference type="EMBL" id="AMCI01003982">
    <property type="protein sequence ID" value="EJW99053.1"/>
    <property type="molecule type" value="Genomic_DNA"/>
</dbReference>
<sequence length="225" mass="24399">MKELGAEQVGFVEYQEDGKVHMQMMGGEFCGNATRSFGYLMSMLSEDKPSEIQVDVSGSASLLTAEVDLEKGTSRTQMPLPEKVMTLPEIHGEVYSMVVFEGICHIIVKSAPKSQAFVDELIRVAEKVYPADAYGVMFLEGEKMTPVVFVKENGSMVWESSCGSGSMGAAVYLTQGKEDGTYTYQLHQPGGVIEASVTVEQGTVTQCKMGGPVVISQEMTVEVHV</sequence>
<protein>
    <submittedName>
        <fullName evidence="1">Diaminopimelate epimerase</fullName>
        <ecNumber evidence="1">5.1.1.7</ecNumber>
    </submittedName>
</protein>
<dbReference type="Pfam" id="PF26317">
    <property type="entry name" value="CntK_N"/>
    <property type="match status" value="1"/>
</dbReference>
<reference evidence="1" key="1">
    <citation type="journal article" date="2012" name="PLoS ONE">
        <title>Gene sets for utilization of primary and secondary nutrition supplies in the distal gut of endangered iberian lynx.</title>
        <authorList>
            <person name="Alcaide M."/>
            <person name="Messina E."/>
            <person name="Richter M."/>
            <person name="Bargiela R."/>
            <person name="Peplies J."/>
            <person name="Huws S.A."/>
            <person name="Newbold C.J."/>
            <person name="Golyshin P.N."/>
            <person name="Simon M.A."/>
            <person name="Lopez G."/>
            <person name="Yakimov M.M."/>
            <person name="Ferrer M."/>
        </authorList>
    </citation>
    <scope>NUCLEOTIDE SEQUENCE</scope>
</reference>
<dbReference type="AlphaFoldDB" id="J9FX13"/>